<feature type="repeat" description="ANK" evidence="10">
    <location>
        <begin position="979"/>
        <end position="1011"/>
    </location>
</feature>
<dbReference type="InterPro" id="IPR058545">
    <property type="entry name" value="Beta-prop_EMC1_1st"/>
</dbReference>
<evidence type="ECO:0000256" key="1">
    <source>
        <dbReference type="ARBA" id="ARBA00004115"/>
    </source>
</evidence>
<evidence type="ECO:0000313" key="16">
    <source>
        <dbReference type="EMBL" id="CAF0820786.1"/>
    </source>
</evidence>
<dbReference type="Proteomes" id="UP000663864">
    <property type="component" value="Unassembled WGS sequence"/>
</dbReference>
<dbReference type="Proteomes" id="UP000663870">
    <property type="component" value="Unassembled WGS sequence"/>
</dbReference>
<evidence type="ECO:0000313" key="14">
    <source>
        <dbReference type="EMBL" id="CAF0722826.1"/>
    </source>
</evidence>
<accession>A0A814B5V3</accession>
<dbReference type="Proteomes" id="UP000663882">
    <property type="component" value="Unassembled WGS sequence"/>
</dbReference>
<dbReference type="EMBL" id="CAJNOO010000134">
    <property type="protein sequence ID" value="CAF0820786.1"/>
    <property type="molecule type" value="Genomic_DNA"/>
</dbReference>
<dbReference type="Proteomes" id="UP000663854">
    <property type="component" value="Unassembled WGS sequence"/>
</dbReference>
<dbReference type="EMBL" id="CAJNOL010000194">
    <property type="protein sequence ID" value="CAF0923515.1"/>
    <property type="molecule type" value="Genomic_DNA"/>
</dbReference>
<dbReference type="EMBL" id="CAJNOL010000190">
    <property type="protein sequence ID" value="CAF0920339.1"/>
    <property type="molecule type" value="Genomic_DNA"/>
</dbReference>
<dbReference type="InterPro" id="IPR036770">
    <property type="entry name" value="Ankyrin_rpt-contain_sf"/>
</dbReference>
<dbReference type="InterPro" id="IPR011678">
    <property type="entry name" value="EMC1_C"/>
</dbReference>
<protein>
    <recommendedName>
        <fullName evidence="3">ER membrane protein complex subunit 1</fullName>
    </recommendedName>
</protein>
<keyword evidence="10" id="KW-0040">ANK repeat</keyword>
<feature type="repeat" description="ANK" evidence="10">
    <location>
        <begin position="1100"/>
        <end position="1132"/>
    </location>
</feature>
<evidence type="ECO:0000313" key="18">
    <source>
        <dbReference type="EMBL" id="CAF0923515.1"/>
    </source>
</evidence>
<proteinExistence type="inferred from homology"/>
<evidence type="ECO:0000256" key="8">
    <source>
        <dbReference type="ARBA" id="ARBA00023136"/>
    </source>
</evidence>
<name>A0A814B5V3_9BILA</name>
<evidence type="ECO:0000313" key="17">
    <source>
        <dbReference type="EMBL" id="CAF0920339.1"/>
    </source>
</evidence>
<feature type="domain" description="ER membrane protein complex subunit 1 C-terminal" evidence="12">
    <location>
        <begin position="694"/>
        <end position="887"/>
    </location>
</feature>
<keyword evidence="9" id="KW-0325">Glycoprotein</keyword>
<dbReference type="GO" id="GO:0072546">
    <property type="term" value="C:EMC complex"/>
    <property type="evidence" value="ECO:0007669"/>
    <property type="project" value="InterPro"/>
</dbReference>
<keyword evidence="5" id="KW-0732">Signal</keyword>
<evidence type="ECO:0000259" key="13">
    <source>
        <dbReference type="Pfam" id="PF25293"/>
    </source>
</evidence>
<dbReference type="SUPFAM" id="SSF48403">
    <property type="entry name" value="Ankyrin repeat"/>
    <property type="match status" value="1"/>
</dbReference>
<evidence type="ECO:0000256" key="7">
    <source>
        <dbReference type="ARBA" id="ARBA00022989"/>
    </source>
</evidence>
<feature type="repeat" description="ANK" evidence="10">
    <location>
        <begin position="946"/>
        <end position="978"/>
    </location>
</feature>
<dbReference type="Pfam" id="PF00023">
    <property type="entry name" value="Ank"/>
    <property type="match status" value="1"/>
</dbReference>
<evidence type="ECO:0000256" key="11">
    <source>
        <dbReference type="SAM" id="Phobius"/>
    </source>
</evidence>
<dbReference type="Pfam" id="PF07774">
    <property type="entry name" value="EMC1_C"/>
    <property type="match status" value="1"/>
</dbReference>
<evidence type="ECO:0000256" key="2">
    <source>
        <dbReference type="ARBA" id="ARBA00007904"/>
    </source>
</evidence>
<evidence type="ECO:0000256" key="3">
    <source>
        <dbReference type="ARBA" id="ARBA00020824"/>
    </source>
</evidence>
<feature type="domain" description="EMC1 first beta-propeller" evidence="13">
    <location>
        <begin position="3"/>
        <end position="336"/>
    </location>
</feature>
<keyword evidence="7 11" id="KW-1133">Transmembrane helix</keyword>
<dbReference type="PROSITE" id="PS50297">
    <property type="entry name" value="ANK_REP_REGION"/>
    <property type="match status" value="4"/>
</dbReference>
<evidence type="ECO:0000313" key="19">
    <source>
        <dbReference type="Proteomes" id="UP000663870"/>
    </source>
</evidence>
<evidence type="ECO:0000256" key="4">
    <source>
        <dbReference type="ARBA" id="ARBA00022692"/>
    </source>
</evidence>
<dbReference type="GO" id="GO:0034975">
    <property type="term" value="P:protein folding in endoplasmic reticulum"/>
    <property type="evidence" value="ECO:0007669"/>
    <property type="project" value="TreeGrafter"/>
</dbReference>
<keyword evidence="8 11" id="KW-0472">Membrane</keyword>
<gene>
    <name evidence="17" type="ORF">JXQ802_LOCUS10098</name>
    <name evidence="18" type="ORF">JXQ802_LOCUS10255</name>
    <name evidence="14" type="ORF">PYM288_LOCUS352</name>
    <name evidence="16" type="ORF">RFH988_LOCUS4929</name>
    <name evidence="15" type="ORF">ZHD862_LOCUS2903</name>
</gene>
<dbReference type="OrthoDB" id="28092at2759"/>
<sequence length="1253" mass="141918">MLIGWRKVFEANEYGKIDRIIWYDQESVIVTGQGRRVRALRYADGLEVWQLAATSTTNSNQDWNSKYCQVIKNLFDPGTIHILSNDLLWSVSSYGEMLWSITLPTKSTLKNLFLLSTSQHVIVGSIDSNINQLQITYYSKQNGVQSFSSSMPWSFNFDDSRNKCTTTNNLILCSNNNELSIITIPTTMNDTNIITNNIKIPNTIEQIRVLYESNTHSILSIKMINFETKIYQFNKKESTIEWEFHELNIQIKSNGFYSIITEKNLVGQQILEASSNEQKLNFYVSNINEQTLSNTRSYSILLPENMGEIEYIAYSIVKHTQLVTLRMQDASLLVIKLADNGAELILHRDEALSSIISVETFDLSLSIGQMRIEEEFGGTGVFSMFARRITTQLSQLISFVLRLIDLFTHGNRNRAYMDKQAATIRDEFNLNKILIVVTSVGKVFGILTQSGGILWKHYFNNFAPFQHFNTVQVPLFHIRSAAHYTHQPLASIVYRDRNSLHETHVQTFNPYTGDLDNTLSTSSLPYRIKHVFLSTQIVDEFCKVLLFVDTNNKIHTYPSVPLSRALSTQIPTYIYLFDKNEQVFIGYYLSINENDQQSSTNLKEVWRVLFQNEEVINIHTRSSSDRVHSAGIVLGDRSVLYKYTNLNLIAVVTEGIDYQKVPFINIYLLDTVTGSLKLSHTHKRVKSPVHVILAENWIIYTYYNQRYRRYEAVSSSLFEGPAQYNYSTFSSFDPIEPVVQSKAYILPYGVNAIQVTTTEKGITSRDIIMAAPNGMLIEIPWILFDPRRPLDLTPMDREEGLIMYTPEIMVNFESVINYYKYVYNIRGIHTVATGLESTSIVFAYGLDLFFTRVFPSRVFDQLKDDFDFMFIGWSTVAFVVGSFIAKLISLSVALFLSNYSTMGNIDSRNERFYNLCGLGKAHLIEKMLESDRTLNTINVNWVAFETQSTPLLIASANGHDLVVDVLLRNNAKIAIKDARQATALHHAAQRGYTEIAKKLLHAGSDVNARDKLGWTPLMKACYFCNPDIILTLLEAGADIDAETEQGRTALHELCRSPPRSNSSSSLSLVNNGGADNEATLAEIACMLIEAGADVNKTDHDHFTPLMYAAFHNHPSVALVLLESNCAVNKTDKQGWTALHWGIDRDHPEIVQLLIDKGARTDILSHRGEPAASRVKSIRVKDIVKHIKRYSTLSLSLTDMNNILHHGHSPLSLSPTEIEKLKKFTSSMSMTNVENTKPLISSTSATRVLSSTDV</sequence>
<feature type="repeat" description="ANK" evidence="10">
    <location>
        <begin position="1012"/>
        <end position="1044"/>
    </location>
</feature>
<evidence type="ECO:0000256" key="9">
    <source>
        <dbReference type="ARBA" id="ARBA00023180"/>
    </source>
</evidence>
<dbReference type="EMBL" id="CAJNOH010000001">
    <property type="protein sequence ID" value="CAF0722826.1"/>
    <property type="molecule type" value="Genomic_DNA"/>
</dbReference>
<comment type="caution">
    <text evidence="18">The sequence shown here is derived from an EMBL/GenBank/DDBJ whole genome shotgun (WGS) entry which is preliminary data.</text>
</comment>
<evidence type="ECO:0000256" key="6">
    <source>
        <dbReference type="ARBA" id="ARBA00022824"/>
    </source>
</evidence>
<keyword evidence="4 11" id="KW-0812">Transmembrane</keyword>
<evidence type="ECO:0000259" key="12">
    <source>
        <dbReference type="Pfam" id="PF07774"/>
    </source>
</evidence>
<dbReference type="Gene3D" id="1.25.40.20">
    <property type="entry name" value="Ankyrin repeat-containing domain"/>
    <property type="match status" value="2"/>
</dbReference>
<dbReference type="PANTHER" id="PTHR21573">
    <property type="entry name" value="ER MEMBRANE PROTEIN COMPLEX SUBUNIT 1"/>
    <property type="match status" value="1"/>
</dbReference>
<keyword evidence="6" id="KW-0256">Endoplasmic reticulum</keyword>
<dbReference type="PANTHER" id="PTHR21573:SF0">
    <property type="entry name" value="ER MEMBRANE PROTEIN COMPLEX SUBUNIT 1"/>
    <property type="match status" value="1"/>
</dbReference>
<feature type="transmembrane region" description="Helical" evidence="11">
    <location>
        <begin position="870"/>
        <end position="896"/>
    </location>
</feature>
<comment type="subcellular location">
    <subcellularLocation>
        <location evidence="1">Endoplasmic reticulum membrane</location>
        <topology evidence="1">Single-pass type I membrane protein</topology>
    </subcellularLocation>
</comment>
<evidence type="ECO:0000256" key="10">
    <source>
        <dbReference type="PROSITE-ProRule" id="PRU00023"/>
    </source>
</evidence>
<dbReference type="PROSITE" id="PS50088">
    <property type="entry name" value="ANK_REPEAT"/>
    <property type="match status" value="5"/>
</dbReference>
<dbReference type="SMART" id="SM00248">
    <property type="entry name" value="ANK"/>
    <property type="match status" value="6"/>
</dbReference>
<dbReference type="EMBL" id="CAJNOT010000060">
    <property type="protein sequence ID" value="CAF0810881.1"/>
    <property type="molecule type" value="Genomic_DNA"/>
</dbReference>
<keyword evidence="19" id="KW-1185">Reference proteome</keyword>
<organism evidence="18 19">
    <name type="scientific">Rotaria sordida</name>
    <dbReference type="NCBI Taxonomy" id="392033"/>
    <lineage>
        <taxon>Eukaryota</taxon>
        <taxon>Metazoa</taxon>
        <taxon>Spiralia</taxon>
        <taxon>Gnathifera</taxon>
        <taxon>Rotifera</taxon>
        <taxon>Eurotatoria</taxon>
        <taxon>Bdelloidea</taxon>
        <taxon>Philodinida</taxon>
        <taxon>Philodinidae</taxon>
        <taxon>Rotaria</taxon>
    </lineage>
</organism>
<reference evidence="18" key="1">
    <citation type="submission" date="2021-02" db="EMBL/GenBank/DDBJ databases">
        <authorList>
            <person name="Nowell W R."/>
        </authorList>
    </citation>
    <scope>NUCLEOTIDE SEQUENCE</scope>
</reference>
<dbReference type="InterPro" id="IPR026895">
    <property type="entry name" value="EMC1"/>
</dbReference>
<feature type="repeat" description="ANK" evidence="10">
    <location>
        <begin position="1133"/>
        <end position="1165"/>
    </location>
</feature>
<evidence type="ECO:0000313" key="15">
    <source>
        <dbReference type="EMBL" id="CAF0810881.1"/>
    </source>
</evidence>
<dbReference type="Pfam" id="PF25293">
    <property type="entry name" value="Beta-prop_EMC1_N"/>
    <property type="match status" value="1"/>
</dbReference>
<comment type="similarity">
    <text evidence="2">Belongs to the EMC1 family.</text>
</comment>
<dbReference type="Pfam" id="PF12796">
    <property type="entry name" value="Ank_2"/>
    <property type="match status" value="2"/>
</dbReference>
<dbReference type="AlphaFoldDB" id="A0A814B5V3"/>
<dbReference type="InterPro" id="IPR002110">
    <property type="entry name" value="Ankyrin_rpt"/>
</dbReference>
<evidence type="ECO:0000256" key="5">
    <source>
        <dbReference type="ARBA" id="ARBA00022729"/>
    </source>
</evidence>